<evidence type="ECO:0000256" key="7">
    <source>
        <dbReference type="SAM" id="Coils"/>
    </source>
</evidence>
<dbReference type="InterPro" id="IPR001789">
    <property type="entry name" value="Sig_transdc_resp-reg_receiver"/>
</dbReference>
<dbReference type="SMART" id="SM00387">
    <property type="entry name" value="HATPase_c"/>
    <property type="match status" value="1"/>
</dbReference>
<feature type="domain" description="PAS" evidence="12">
    <location>
        <begin position="400"/>
        <end position="471"/>
    </location>
</feature>
<feature type="domain" description="PAC" evidence="13">
    <location>
        <begin position="766"/>
        <end position="818"/>
    </location>
</feature>
<dbReference type="InterPro" id="IPR052162">
    <property type="entry name" value="Sensor_kinase/Photoreceptor"/>
</dbReference>
<dbReference type="PROSITE" id="PS50109">
    <property type="entry name" value="HIS_KIN"/>
    <property type="match status" value="1"/>
</dbReference>
<dbReference type="Pfam" id="PF02518">
    <property type="entry name" value="HATPase_c"/>
    <property type="match status" value="1"/>
</dbReference>
<evidence type="ECO:0000259" key="12">
    <source>
        <dbReference type="PROSITE" id="PS50112"/>
    </source>
</evidence>
<evidence type="ECO:0000313" key="15">
    <source>
        <dbReference type="Proteomes" id="UP001589865"/>
    </source>
</evidence>
<dbReference type="SUPFAM" id="SSF55874">
    <property type="entry name" value="ATPase domain of HSP90 chaperone/DNA topoisomerase II/histidine kinase"/>
    <property type="match status" value="2"/>
</dbReference>
<feature type="modified residue" description="4-aspartylphosphate" evidence="6">
    <location>
        <position position="1232"/>
    </location>
</feature>
<feature type="transmembrane region" description="Helical" evidence="9">
    <location>
        <begin position="29"/>
        <end position="49"/>
    </location>
</feature>
<evidence type="ECO:0000259" key="11">
    <source>
        <dbReference type="PROSITE" id="PS50110"/>
    </source>
</evidence>
<feature type="region of interest" description="Disordered" evidence="8">
    <location>
        <begin position="1039"/>
        <end position="1077"/>
    </location>
</feature>
<sequence>MSAGSQPSGSAVPRNAPAGQRGTTLRTRLLLLVATVVLPFVLFACWALADAYRRDHARAAADLLTTVRALSAAPTQVTAVAAGRLRGLAEAGGSILVSGGDAPGGTGGFAALLRRADGAPDKGGSEGELAFYDAAGGLLGASAPVPEAPALAEAVRGVVADGRPTMTALVNGPGGWRLGVLVPAVPRPAPEDAKPAGAPSDPVPPVPEAPASQGRAPVAVLARWLPPAVFSRALQNWNLPDGWVAAVLDRQGVVIGRTRRQDSVVGTPALAPTLAAMRQSRDGIIQNIRNQDDELSTLAFAQGGGFTVVVAVAQTSFDAALMRDVAPAATVALLLLGASLLAGAAMAARLRRVLARVADQARAGSTQPVAARIHEITELSAAIAATARERNQASGALRQQEARYRALVEASSEIVWVADAGGRLLPESGAAWARLTGLPAAVLLRENWLVALHPEDRVVATARWRAALARRQGFEGEWRFLRGAQGAPGDTSPNASGDAAPATAVAAAAPGEEAVGYRWLSVRAVPLITPLGEVQEWVGLSSDITEARRAAVALAESETRLRLAVEGGGLGTWSQDFGGTATLSASAAALLGLPPRQVILPHAQWMIHVPPEDRALLRNTVKALAEGGGDRFAADFRVVRPAAGEAGEGEGGVAWLESRARVLRDEQGRAVRMVGVLRDMSDRVRAAEALRRSEEEFRTLTDAMPQMVWAARPDGFHDYFNRRWYSYTGALPGETDGESWVRLVHPEDRESMMSAWRHSLRTGADYGIEYRFRGADGIYHPFLGQALPLRDEAGRILRWLGTCTDITEIVAARELRANRAAELERLVEERTAALRDSERRLAQAQKMEALGRLAGGVAHDVNNVLQAVLGGARLIGTRSDDPARVQRLAQLVGEQAERGAAVARRLLGFARRGELRAEAIGAEALLRDLREVLGATLGVGVTIDLDVQPGLPPVLADRAQLDTVLVNLAINARDAMPEGGRMVLLADDGTDPPGAAWPGAVPVGANPAGANPVGANPVDAVPAEANPTGVALTEAAETDAAPAGTGSPGANPVGTDPTDAPPTATIPRGAERPAELRRGNFLRLTVRDEGSGMTPEVLARVTEPFFTTKPQGQGTGLGLAMARGFAEQSHGALSVRSAPGRGTMVSLWLPCAHETAAAPVLDEAGPAAPSGEGPETPPPLRILLVDDEDAVRAVLAGVLEEQGHAVTTAASPAEALGCLRSEGGGFDLLVTDLAMPGGADGLSLIEAARRERPGLRALLVTGYADERTAARAAEAERQGPTLLLRKPIDPDALARALGSIHAEFVRAQA</sequence>
<dbReference type="SMART" id="SM00091">
    <property type="entry name" value="PAS"/>
    <property type="match status" value="3"/>
</dbReference>
<feature type="transmembrane region" description="Helical" evidence="9">
    <location>
        <begin position="325"/>
        <end position="348"/>
    </location>
</feature>
<keyword evidence="9" id="KW-0812">Transmembrane</keyword>
<dbReference type="PROSITE" id="PS50113">
    <property type="entry name" value="PAC"/>
    <property type="match status" value="2"/>
</dbReference>
<dbReference type="InterPro" id="IPR035965">
    <property type="entry name" value="PAS-like_dom_sf"/>
</dbReference>
<comment type="catalytic activity">
    <reaction evidence="1">
        <text>ATP + protein L-histidine = ADP + protein N-phospho-L-histidine.</text>
        <dbReference type="EC" id="2.7.13.3"/>
    </reaction>
</comment>
<evidence type="ECO:0000259" key="13">
    <source>
        <dbReference type="PROSITE" id="PS50113"/>
    </source>
</evidence>
<dbReference type="InterPro" id="IPR001610">
    <property type="entry name" value="PAC"/>
</dbReference>
<dbReference type="Gene3D" id="3.40.50.2300">
    <property type="match status" value="1"/>
</dbReference>
<dbReference type="CDD" id="cd00130">
    <property type="entry name" value="PAS"/>
    <property type="match status" value="2"/>
</dbReference>
<dbReference type="SUPFAM" id="SSF52172">
    <property type="entry name" value="CheY-like"/>
    <property type="match status" value="1"/>
</dbReference>
<dbReference type="PROSITE" id="PS50110">
    <property type="entry name" value="RESPONSE_REGULATORY"/>
    <property type="match status" value="1"/>
</dbReference>
<dbReference type="Pfam" id="PF08447">
    <property type="entry name" value="PAS_3"/>
    <property type="match status" value="2"/>
</dbReference>
<dbReference type="Gene3D" id="3.30.565.10">
    <property type="entry name" value="Histidine kinase-like ATPase, C-terminal domain"/>
    <property type="match status" value="1"/>
</dbReference>
<evidence type="ECO:0000256" key="4">
    <source>
        <dbReference type="ARBA" id="ARBA00022679"/>
    </source>
</evidence>
<evidence type="ECO:0000256" key="3">
    <source>
        <dbReference type="ARBA" id="ARBA00022553"/>
    </source>
</evidence>
<gene>
    <name evidence="14" type="ORF">ACFFGY_10005</name>
</gene>
<dbReference type="InterPro" id="IPR000700">
    <property type="entry name" value="PAS-assoc_C"/>
</dbReference>
<dbReference type="CDD" id="cd18774">
    <property type="entry name" value="PDC2_HK_sensor"/>
    <property type="match status" value="1"/>
</dbReference>
<accession>A0ABV6JS86</accession>
<evidence type="ECO:0000256" key="8">
    <source>
        <dbReference type="SAM" id="MobiDB-lite"/>
    </source>
</evidence>
<dbReference type="InterPro" id="IPR013655">
    <property type="entry name" value="PAS_fold_3"/>
</dbReference>
<dbReference type="EMBL" id="JBHLUN010000006">
    <property type="protein sequence ID" value="MFC0408582.1"/>
    <property type="molecule type" value="Genomic_DNA"/>
</dbReference>
<keyword evidence="5" id="KW-0418">Kinase</keyword>
<dbReference type="InterPro" id="IPR004358">
    <property type="entry name" value="Sig_transdc_His_kin-like_C"/>
</dbReference>
<keyword evidence="9" id="KW-1133">Transmembrane helix</keyword>
<dbReference type="Gene3D" id="1.10.287.130">
    <property type="match status" value="1"/>
</dbReference>
<feature type="region of interest" description="Disordered" evidence="8">
    <location>
        <begin position="187"/>
        <end position="212"/>
    </location>
</feature>
<dbReference type="Pfam" id="PF00072">
    <property type="entry name" value="Response_reg"/>
    <property type="match status" value="1"/>
</dbReference>
<dbReference type="InterPro" id="IPR003661">
    <property type="entry name" value="HisK_dim/P_dom"/>
</dbReference>
<dbReference type="PROSITE" id="PS50112">
    <property type="entry name" value="PAS"/>
    <property type="match status" value="2"/>
</dbReference>
<dbReference type="SUPFAM" id="SSF55785">
    <property type="entry name" value="PYP-like sensor domain (PAS domain)"/>
    <property type="match status" value="3"/>
</dbReference>
<evidence type="ECO:0000256" key="6">
    <source>
        <dbReference type="PROSITE-ProRule" id="PRU00169"/>
    </source>
</evidence>
<dbReference type="InterPro" id="IPR036097">
    <property type="entry name" value="HisK_dim/P_sf"/>
</dbReference>
<dbReference type="InterPro" id="IPR003594">
    <property type="entry name" value="HATPase_dom"/>
</dbReference>
<feature type="domain" description="PAS" evidence="12">
    <location>
        <begin position="693"/>
        <end position="763"/>
    </location>
</feature>
<keyword evidence="15" id="KW-1185">Reference proteome</keyword>
<dbReference type="RefSeq" id="WP_377044333.1">
    <property type="nucleotide sequence ID" value="NZ_JBHLUN010000006.1"/>
</dbReference>
<dbReference type="SMART" id="SM00086">
    <property type="entry name" value="PAC"/>
    <property type="match status" value="3"/>
</dbReference>
<dbReference type="PANTHER" id="PTHR43304">
    <property type="entry name" value="PHYTOCHROME-LIKE PROTEIN CPH1"/>
    <property type="match status" value="1"/>
</dbReference>
<feature type="domain" description="Histidine kinase" evidence="10">
    <location>
        <begin position="856"/>
        <end position="1153"/>
    </location>
</feature>
<dbReference type="NCBIfam" id="TIGR00229">
    <property type="entry name" value="sensory_box"/>
    <property type="match status" value="3"/>
</dbReference>
<reference evidence="14 15" key="1">
    <citation type="submission" date="2024-09" db="EMBL/GenBank/DDBJ databases">
        <authorList>
            <person name="Sun Q."/>
            <person name="Mori K."/>
        </authorList>
    </citation>
    <scope>NUCLEOTIDE SEQUENCE [LARGE SCALE GENOMIC DNA]</scope>
    <source>
        <strain evidence="14 15">TBRC 5777</strain>
    </source>
</reference>
<evidence type="ECO:0000256" key="2">
    <source>
        <dbReference type="ARBA" id="ARBA00012438"/>
    </source>
</evidence>
<evidence type="ECO:0000313" key="14">
    <source>
        <dbReference type="EMBL" id="MFC0408582.1"/>
    </source>
</evidence>
<dbReference type="PRINTS" id="PR00344">
    <property type="entry name" value="BCTRLSENSOR"/>
</dbReference>
<organism evidence="14 15">
    <name type="scientific">Roseomonas elaeocarpi</name>
    <dbReference type="NCBI Taxonomy" id="907779"/>
    <lineage>
        <taxon>Bacteria</taxon>
        <taxon>Pseudomonadati</taxon>
        <taxon>Pseudomonadota</taxon>
        <taxon>Alphaproteobacteria</taxon>
        <taxon>Acetobacterales</taxon>
        <taxon>Roseomonadaceae</taxon>
        <taxon>Roseomonas</taxon>
    </lineage>
</organism>
<evidence type="ECO:0000256" key="5">
    <source>
        <dbReference type="ARBA" id="ARBA00022777"/>
    </source>
</evidence>
<name>A0ABV6JS86_9PROT</name>
<comment type="caution">
    <text evidence="14">The sequence shown here is derived from an EMBL/GenBank/DDBJ whole genome shotgun (WGS) entry which is preliminary data.</text>
</comment>
<keyword evidence="7" id="KW-0175">Coiled coil</keyword>
<evidence type="ECO:0000259" key="10">
    <source>
        <dbReference type="PROSITE" id="PS50109"/>
    </source>
</evidence>
<dbReference type="EC" id="2.7.13.3" evidence="2"/>
<dbReference type="Gene3D" id="3.30.450.20">
    <property type="entry name" value="PAS domain"/>
    <property type="match status" value="3"/>
</dbReference>
<proteinExistence type="predicted"/>
<keyword evidence="9" id="KW-0472">Membrane</keyword>
<keyword evidence="4" id="KW-0808">Transferase</keyword>
<evidence type="ECO:0000256" key="1">
    <source>
        <dbReference type="ARBA" id="ARBA00000085"/>
    </source>
</evidence>
<dbReference type="InterPro" id="IPR011006">
    <property type="entry name" value="CheY-like_superfamily"/>
</dbReference>
<dbReference type="PANTHER" id="PTHR43304:SF1">
    <property type="entry name" value="PAC DOMAIN-CONTAINING PROTEIN"/>
    <property type="match status" value="1"/>
</dbReference>
<dbReference type="CDD" id="cd00082">
    <property type="entry name" value="HisKA"/>
    <property type="match status" value="1"/>
</dbReference>
<feature type="coiled-coil region" evidence="7">
    <location>
        <begin position="820"/>
        <end position="847"/>
    </location>
</feature>
<dbReference type="InterPro" id="IPR036890">
    <property type="entry name" value="HATPase_C_sf"/>
</dbReference>
<keyword evidence="3 6" id="KW-0597">Phosphoprotein</keyword>
<feature type="region of interest" description="Disordered" evidence="8">
    <location>
        <begin position="1"/>
        <end position="20"/>
    </location>
</feature>
<dbReference type="InterPro" id="IPR000014">
    <property type="entry name" value="PAS"/>
</dbReference>
<dbReference type="InterPro" id="IPR005467">
    <property type="entry name" value="His_kinase_dom"/>
</dbReference>
<dbReference type="SUPFAM" id="SSF47384">
    <property type="entry name" value="Homodimeric domain of signal transducing histidine kinase"/>
    <property type="match status" value="1"/>
</dbReference>
<dbReference type="SMART" id="SM00448">
    <property type="entry name" value="REC"/>
    <property type="match status" value="1"/>
</dbReference>
<feature type="domain" description="Response regulatory" evidence="11">
    <location>
        <begin position="1181"/>
        <end position="1301"/>
    </location>
</feature>
<feature type="domain" description="PAC" evidence="13">
    <location>
        <begin position="632"/>
        <end position="692"/>
    </location>
</feature>
<dbReference type="Proteomes" id="UP001589865">
    <property type="component" value="Unassembled WGS sequence"/>
</dbReference>
<protein>
    <recommendedName>
        <fullName evidence="2">histidine kinase</fullName>
        <ecNumber evidence="2">2.7.13.3</ecNumber>
    </recommendedName>
</protein>
<feature type="compositionally biased region" description="Low complexity" evidence="8">
    <location>
        <begin position="1055"/>
        <end position="1067"/>
    </location>
</feature>
<evidence type="ECO:0000256" key="9">
    <source>
        <dbReference type="SAM" id="Phobius"/>
    </source>
</evidence>